<proteinExistence type="predicted"/>
<reference evidence="1" key="1">
    <citation type="journal article" date="2022" name="bioRxiv">
        <title>Sequencing and chromosome-scale assembly of the giantPleurodeles waltlgenome.</title>
        <authorList>
            <person name="Brown T."/>
            <person name="Elewa A."/>
            <person name="Iarovenko S."/>
            <person name="Subramanian E."/>
            <person name="Araus A.J."/>
            <person name="Petzold A."/>
            <person name="Susuki M."/>
            <person name="Suzuki K.-i.T."/>
            <person name="Hayashi T."/>
            <person name="Toyoda A."/>
            <person name="Oliveira C."/>
            <person name="Osipova E."/>
            <person name="Leigh N.D."/>
            <person name="Simon A."/>
            <person name="Yun M.H."/>
        </authorList>
    </citation>
    <scope>NUCLEOTIDE SEQUENCE</scope>
    <source>
        <strain evidence="1">20211129_DDA</strain>
        <tissue evidence="1">Liver</tissue>
    </source>
</reference>
<keyword evidence="2" id="KW-1185">Reference proteome</keyword>
<sequence>MLRVGAIAREAGEGARLVSRSRALVGMLLTLGRHRKGRSRCRTFVPLHKGPQIKQKQVLEQWSSHLCCRYSDFLLGQVSTLSALHFTADLQGQKDKNPTRSVRGQRLVLGQLVACREELKRRETKKGAQTTSLQIRHRGEM</sequence>
<gene>
    <name evidence="1" type="ORF">NDU88_006811</name>
</gene>
<organism evidence="1 2">
    <name type="scientific">Pleurodeles waltl</name>
    <name type="common">Iberian ribbed newt</name>
    <dbReference type="NCBI Taxonomy" id="8319"/>
    <lineage>
        <taxon>Eukaryota</taxon>
        <taxon>Metazoa</taxon>
        <taxon>Chordata</taxon>
        <taxon>Craniata</taxon>
        <taxon>Vertebrata</taxon>
        <taxon>Euteleostomi</taxon>
        <taxon>Amphibia</taxon>
        <taxon>Batrachia</taxon>
        <taxon>Caudata</taxon>
        <taxon>Salamandroidea</taxon>
        <taxon>Salamandridae</taxon>
        <taxon>Pleurodelinae</taxon>
        <taxon>Pleurodeles</taxon>
    </lineage>
</organism>
<evidence type="ECO:0000313" key="2">
    <source>
        <dbReference type="Proteomes" id="UP001066276"/>
    </source>
</evidence>
<dbReference type="EMBL" id="JANPWB010000002">
    <property type="protein sequence ID" value="KAJ1211451.1"/>
    <property type="molecule type" value="Genomic_DNA"/>
</dbReference>
<dbReference type="AlphaFoldDB" id="A0AAV7WFJ5"/>
<protein>
    <submittedName>
        <fullName evidence="1">Uncharacterized protein</fullName>
    </submittedName>
</protein>
<name>A0AAV7WFJ5_PLEWA</name>
<accession>A0AAV7WFJ5</accession>
<comment type="caution">
    <text evidence="1">The sequence shown here is derived from an EMBL/GenBank/DDBJ whole genome shotgun (WGS) entry which is preliminary data.</text>
</comment>
<evidence type="ECO:0000313" key="1">
    <source>
        <dbReference type="EMBL" id="KAJ1211451.1"/>
    </source>
</evidence>
<dbReference type="Proteomes" id="UP001066276">
    <property type="component" value="Chromosome 1_2"/>
</dbReference>